<dbReference type="Gene3D" id="1.10.630.10">
    <property type="entry name" value="Cytochrome P450"/>
    <property type="match status" value="1"/>
</dbReference>
<dbReference type="Proteomes" id="UP001597083">
    <property type="component" value="Unassembled WGS sequence"/>
</dbReference>
<dbReference type="PANTHER" id="PTHR46696:SF1">
    <property type="entry name" value="CYTOCHROME P450 YJIB-RELATED"/>
    <property type="match status" value="1"/>
</dbReference>
<proteinExistence type="inferred from homology"/>
<accession>A0ABW3CIE5</accession>
<keyword evidence="3" id="KW-1185">Reference proteome</keyword>
<name>A0ABW3CIE5_9ACTN</name>
<evidence type="ECO:0000313" key="2">
    <source>
        <dbReference type="EMBL" id="MFD0853518.1"/>
    </source>
</evidence>
<feature type="non-terminal residue" evidence="2">
    <location>
        <position position="108"/>
    </location>
</feature>
<evidence type="ECO:0000313" key="3">
    <source>
        <dbReference type="Proteomes" id="UP001597083"/>
    </source>
</evidence>
<evidence type="ECO:0000256" key="1">
    <source>
        <dbReference type="ARBA" id="ARBA00010617"/>
    </source>
</evidence>
<dbReference type="EMBL" id="JBHTIR010002233">
    <property type="protein sequence ID" value="MFD0853518.1"/>
    <property type="molecule type" value="Genomic_DNA"/>
</dbReference>
<sequence length="108" mass="11990">MADERVLPLSLLFDDGFTEDPYSTYAELRAEGPVHRIDFPPGAEAFLVVDYEHARTALNDPRLSKDPAHSSVPVDAAQYFAGTMLSMDPPDHTRLRGLVGKAFTARRM</sequence>
<comment type="similarity">
    <text evidence="1">Belongs to the cytochrome P450 family.</text>
</comment>
<protein>
    <submittedName>
        <fullName evidence="2">Cytochrome P450</fullName>
    </submittedName>
</protein>
<reference evidence="3" key="1">
    <citation type="journal article" date="2019" name="Int. J. Syst. Evol. Microbiol.">
        <title>The Global Catalogue of Microorganisms (GCM) 10K type strain sequencing project: providing services to taxonomists for standard genome sequencing and annotation.</title>
        <authorList>
            <consortium name="The Broad Institute Genomics Platform"/>
            <consortium name="The Broad Institute Genome Sequencing Center for Infectious Disease"/>
            <person name="Wu L."/>
            <person name="Ma J."/>
        </authorList>
    </citation>
    <scope>NUCLEOTIDE SEQUENCE [LARGE SCALE GENOMIC DNA]</scope>
    <source>
        <strain evidence="3">JCM 31696</strain>
    </source>
</reference>
<dbReference type="SUPFAM" id="SSF48264">
    <property type="entry name" value="Cytochrome P450"/>
    <property type="match status" value="1"/>
</dbReference>
<comment type="caution">
    <text evidence="2">The sequence shown here is derived from an EMBL/GenBank/DDBJ whole genome shotgun (WGS) entry which is preliminary data.</text>
</comment>
<dbReference type="PANTHER" id="PTHR46696">
    <property type="entry name" value="P450, PUTATIVE (EUROFUNG)-RELATED"/>
    <property type="match status" value="1"/>
</dbReference>
<gene>
    <name evidence="2" type="ORF">ACFQ07_14870</name>
</gene>
<organism evidence="2 3">
    <name type="scientific">Actinomadura adrarensis</name>
    <dbReference type="NCBI Taxonomy" id="1819600"/>
    <lineage>
        <taxon>Bacteria</taxon>
        <taxon>Bacillati</taxon>
        <taxon>Actinomycetota</taxon>
        <taxon>Actinomycetes</taxon>
        <taxon>Streptosporangiales</taxon>
        <taxon>Thermomonosporaceae</taxon>
        <taxon>Actinomadura</taxon>
    </lineage>
</organism>
<dbReference type="InterPro" id="IPR036396">
    <property type="entry name" value="Cyt_P450_sf"/>
</dbReference>